<name>A0A6I9QDG9_ELAGV</name>
<dbReference type="InterPro" id="IPR053063">
    <property type="entry name" value="PWWP_domain_containing_PDP"/>
</dbReference>
<dbReference type="SUPFAM" id="SSF63748">
    <property type="entry name" value="Tudor/PWWP/MBT"/>
    <property type="match status" value="1"/>
</dbReference>
<feature type="chain" id="PRO_5026848382" evidence="2">
    <location>
        <begin position="29"/>
        <end position="1001"/>
    </location>
</feature>
<feature type="compositionally biased region" description="Basic and acidic residues" evidence="1">
    <location>
        <begin position="663"/>
        <end position="673"/>
    </location>
</feature>
<dbReference type="CDD" id="cd05162">
    <property type="entry name" value="PWWP"/>
    <property type="match status" value="1"/>
</dbReference>
<evidence type="ECO:0000256" key="2">
    <source>
        <dbReference type="SAM" id="SignalP"/>
    </source>
</evidence>
<feature type="compositionally biased region" description="Low complexity" evidence="1">
    <location>
        <begin position="577"/>
        <end position="587"/>
    </location>
</feature>
<gene>
    <name evidence="5" type="primary">LOC105034172</name>
</gene>
<dbReference type="InterPro" id="IPR000313">
    <property type="entry name" value="PWWP_dom"/>
</dbReference>
<dbReference type="Proteomes" id="UP000504607">
    <property type="component" value="Unplaced"/>
</dbReference>
<dbReference type="KEGG" id="egu:105034172"/>
<feature type="compositionally biased region" description="Basic and acidic residues" evidence="1">
    <location>
        <begin position="121"/>
        <end position="132"/>
    </location>
</feature>
<feature type="compositionally biased region" description="Basic and acidic residues" evidence="1">
    <location>
        <begin position="601"/>
        <end position="627"/>
    </location>
</feature>
<dbReference type="InParanoid" id="A0A6I9QDG9"/>
<evidence type="ECO:0000313" key="5">
    <source>
        <dbReference type="RefSeq" id="XP_010907525.3"/>
    </source>
</evidence>
<dbReference type="SMART" id="SM00293">
    <property type="entry name" value="PWWP"/>
    <property type="match status" value="1"/>
</dbReference>
<keyword evidence="2" id="KW-0732">Signal</keyword>
<evidence type="ECO:0000313" key="4">
    <source>
        <dbReference type="Proteomes" id="UP000504607"/>
    </source>
</evidence>
<feature type="compositionally biased region" description="Basic residues" evidence="1">
    <location>
        <begin position="588"/>
        <end position="600"/>
    </location>
</feature>
<accession>A0A6I9QDG9</accession>
<dbReference type="Gene3D" id="2.30.30.140">
    <property type="match status" value="1"/>
</dbReference>
<proteinExistence type="predicted"/>
<dbReference type="PANTHER" id="PTHR42851">
    <property type="entry name" value="ALDOLASE-RELATED"/>
    <property type="match status" value="1"/>
</dbReference>
<feature type="compositionally biased region" description="Low complexity" evidence="1">
    <location>
        <begin position="632"/>
        <end position="641"/>
    </location>
</feature>
<dbReference type="Pfam" id="PF00855">
    <property type="entry name" value="PWWP"/>
    <property type="match status" value="1"/>
</dbReference>
<organism evidence="4 5">
    <name type="scientific">Elaeis guineensis var. tenera</name>
    <name type="common">Oil palm</name>
    <dbReference type="NCBI Taxonomy" id="51953"/>
    <lineage>
        <taxon>Eukaryota</taxon>
        <taxon>Viridiplantae</taxon>
        <taxon>Streptophyta</taxon>
        <taxon>Embryophyta</taxon>
        <taxon>Tracheophyta</taxon>
        <taxon>Spermatophyta</taxon>
        <taxon>Magnoliopsida</taxon>
        <taxon>Liliopsida</taxon>
        <taxon>Arecaceae</taxon>
        <taxon>Arecoideae</taxon>
        <taxon>Cocoseae</taxon>
        <taxon>Elaeidinae</taxon>
        <taxon>Elaeis</taxon>
    </lineage>
</organism>
<protein>
    <submittedName>
        <fullName evidence="5">Uncharacterized protein LOC105034172</fullName>
    </submittedName>
</protein>
<dbReference type="FunCoup" id="A0A6I9QDG9">
    <property type="interactions" value="1231"/>
</dbReference>
<dbReference type="OrthoDB" id="62853at2759"/>
<feature type="region of interest" description="Disordered" evidence="1">
    <location>
        <begin position="843"/>
        <end position="863"/>
    </location>
</feature>
<dbReference type="PANTHER" id="PTHR42851:SF4">
    <property type="entry name" value="PWWP DOMAIN-CONTAINING PROTEIN"/>
    <property type="match status" value="1"/>
</dbReference>
<feature type="region of interest" description="Disordered" evidence="1">
    <location>
        <begin position="577"/>
        <end position="681"/>
    </location>
</feature>
<sequence>MSHLLPFFFRFALLEFFFFNLLLVPRRSSPSGKPDARFSISPSVVKGCRSLGFMSSNTSADEVVAAHGIDLNSAATAEPSPEAVSIPIVDAPGGSVSETLKGVDCSKTSSGGDQRFYQSGEAKDPLLDAKPDFEEEGDGLAGKGVQEADSRPAGEAFVAEMDVVRKDLDLAVPCAEAECLDESSVVENAGRNDRNGDFVAADVGVEKGVNEVEAKSAEVPLVDGKANDKAVVTADVRFNVVMADENAEEDSKLGVEIGAAKAVEVANASAFLSNVIEDASPDNNGGSQKTGVVQRSEVDEKFPEVKDNTEGCNMDMGTGGVQNVQAREREMSKSREKQRQRASDAEKNEHVRYHYAFQDEKKDGFYVSDMVWGKVRSHPWWPGQIFDSSDASEMALKHEKMDHYLVAYFGDKTFAWRDESHLKPFHTYFSQMEKQSNLDAFVTAVDDALGEVSKRIKLGMTCHCLADESCADMKHQKVENAGIREGTCSLPIDSSLVASMFQPTSFLDYIRALAQFPNAGADRLDFLIAKAQLRSFYRSKPYTEIPLCVIGGGLENDVEASPARKRKLDHDVFDFSASVSSDSTSGKGKSRGRGRPRKQKNILEDGRKQKRLSELMEEKIVPHHGDSGRNGSGARASSRSSGSKRKVVDSDSTGSGKGKKKRLDSLGDLETKSRSPARKRYSKVGACMRQVAVLMTRSTPILPKCDGETFQKSPAKVNRRRGDAVDDPHTHVETRKVKTGALKGIPFPSEMLSQLYLVARDPRKGHSFLSTIVSFFTDFRDSVASISFKSKKFVEALGTKRGRRRATNSMSASSEMFQHDFVQDSYWPDIIFSEITEKVTVSSDRKRKRESVMERQKKQKPTEEISFSVPCSVLDTPQHLQVGSTGIDNGQEVTAERPMNNSEENIEDCTPTALLLSFNESNALPSESDLIRIFGRYGPLREAEIEVLEKANHAKVVFKRRADAEVAFSSAGKSSIFGPALVSYQLRYLSSTPKTSPNSTP</sequence>
<dbReference type="RefSeq" id="XP_010907525.3">
    <property type="nucleotide sequence ID" value="XM_010909223.3"/>
</dbReference>
<feature type="compositionally biased region" description="Basic and acidic residues" evidence="1">
    <location>
        <begin position="850"/>
        <end position="863"/>
    </location>
</feature>
<reference evidence="5" key="1">
    <citation type="submission" date="2025-08" db="UniProtKB">
        <authorList>
            <consortium name="RefSeq"/>
        </authorList>
    </citation>
    <scope>IDENTIFICATION</scope>
</reference>
<evidence type="ECO:0000259" key="3">
    <source>
        <dbReference type="PROSITE" id="PS50812"/>
    </source>
</evidence>
<keyword evidence="4" id="KW-1185">Reference proteome</keyword>
<dbReference type="PROSITE" id="PS50812">
    <property type="entry name" value="PWWP"/>
    <property type="match status" value="1"/>
</dbReference>
<feature type="region of interest" description="Disordered" evidence="1">
    <location>
        <begin position="100"/>
        <end position="148"/>
    </location>
</feature>
<evidence type="ECO:0000256" key="1">
    <source>
        <dbReference type="SAM" id="MobiDB-lite"/>
    </source>
</evidence>
<dbReference type="AlphaFoldDB" id="A0A6I9QDG9"/>
<feature type="region of interest" description="Disordered" evidence="1">
    <location>
        <begin position="327"/>
        <end position="347"/>
    </location>
</feature>
<feature type="domain" description="PWWP" evidence="3">
    <location>
        <begin position="367"/>
        <end position="428"/>
    </location>
</feature>
<feature type="signal peptide" evidence="2">
    <location>
        <begin position="1"/>
        <end position="28"/>
    </location>
</feature>